<reference evidence="7 8" key="1">
    <citation type="journal article" date="2001" name="Nucleic Acids Res.">
        <title>The complete genome sequence of the murine respiratory pathogen Mycoplasma pulmonis.</title>
        <authorList>
            <person name="Chambaud I."/>
            <person name="Heilig R."/>
            <person name="Ferris S."/>
            <person name="Barbe V."/>
            <person name="Samson D."/>
            <person name="Galisson F."/>
            <person name="Moszer I."/>
            <person name="Dybvig K."/>
            <person name="Wroblewski H."/>
            <person name="Viari A."/>
            <person name="Rocha E.P.C."/>
            <person name="Blanchard A."/>
        </authorList>
    </citation>
    <scope>NUCLEOTIDE SEQUENCE [LARGE SCALE GENOMIC DNA]</scope>
    <source>
        <strain evidence="7 8">UAB CTIP</strain>
    </source>
</reference>
<dbReference type="EC" id="3.4.21.62" evidence="7"/>
<dbReference type="MEROPS" id="S08.026"/>
<feature type="domain" description="Peptidase S8/S53" evidence="6">
    <location>
        <begin position="207"/>
        <end position="411"/>
    </location>
</feature>
<evidence type="ECO:0000256" key="5">
    <source>
        <dbReference type="PROSITE-ProRule" id="PRU01240"/>
    </source>
</evidence>
<dbReference type="EMBL" id="AL445565">
    <property type="protein sequence ID" value="CAC13828.1"/>
    <property type="molecule type" value="Genomic_DNA"/>
</dbReference>
<evidence type="ECO:0000256" key="1">
    <source>
        <dbReference type="ARBA" id="ARBA00011073"/>
    </source>
</evidence>
<dbReference type="InterPro" id="IPR034065">
    <property type="entry name" value="All0781-like_dom"/>
</dbReference>
<dbReference type="PANTHER" id="PTHR43806:SF66">
    <property type="entry name" value="SERIN ENDOPEPTIDASE"/>
    <property type="match status" value="1"/>
</dbReference>
<dbReference type="Proteomes" id="UP000000528">
    <property type="component" value="Chromosome"/>
</dbReference>
<keyword evidence="2 5" id="KW-0645">Protease</keyword>
<comment type="similarity">
    <text evidence="1 5">Belongs to the peptidase S8 family.</text>
</comment>
<dbReference type="InterPro" id="IPR000209">
    <property type="entry name" value="Peptidase_S8/S53_dom"/>
</dbReference>
<evidence type="ECO:0000313" key="8">
    <source>
        <dbReference type="Proteomes" id="UP000000528"/>
    </source>
</evidence>
<dbReference type="Pfam" id="PF00082">
    <property type="entry name" value="Peptidase_S8"/>
    <property type="match status" value="1"/>
</dbReference>
<gene>
    <name evidence="7" type="ordered locus">MYPU_6550</name>
</gene>
<dbReference type="InterPro" id="IPR023828">
    <property type="entry name" value="Peptidase_S8_Ser-AS"/>
</dbReference>
<dbReference type="PANTHER" id="PTHR43806">
    <property type="entry name" value="PEPTIDASE S8"/>
    <property type="match status" value="1"/>
</dbReference>
<dbReference type="GO" id="GO:0006508">
    <property type="term" value="P:proteolysis"/>
    <property type="evidence" value="ECO:0007669"/>
    <property type="project" value="UniProtKB-KW"/>
</dbReference>
<dbReference type="PROSITE" id="PS00138">
    <property type="entry name" value="SUBTILASE_SER"/>
    <property type="match status" value="1"/>
</dbReference>
<feature type="active site" description="Charge relay system" evidence="5">
    <location>
        <position position="182"/>
    </location>
</feature>
<sequence length="553" mass="63300">MKELVMKLDLLNLSLNTLGAFVPNQHQVVKVDENVVDKNILKNYNDLVEKYRKHDTLKITIATKDKQYLANEIKNKFQGDYEIYVSKFTDFVFLTLNKGWQEKILENLSLILKIKNFYSLNIFPISEEKVEFSRNIPSKEIFIGLDNEYLQRKRAYDYVGLTEEKRREFSTGEQNVKLGIYDDGKISPNPLLFDKEWITNKERFWWFNNTFGEHATNVASVAGGYKGVNERIKLYGIKRFNWNGISQEIEWLMSNGVKVINMSFGLGPGNKYNEYANYLDQLQNNKNNEVTIVTSAGNDAIYKEKDHNLQQNKLSYNSIVVGALDHNDFSKVASYSNYGSFSGGKSVTLSTPVPILSGTSFSSPLVAGVIASLMNKKEQIYKKGLDNLISLSALSSSSTQQDGIDEKMGAGVLNIPNLEKSLDNLKYIEFKGSDDHLMSQDKIVTHSVYLKKGQKLKAALAWNFKNEFEQDSHWYNLWIPTNNIEKPIVHDFDLYIESEVDQNIRSSSTSSNKNIEVASLYATKDGWYDIKVKQYKKMSRNQSYDLAISYSIQ</sequence>
<keyword evidence="4 5" id="KW-0720">Serine protease</keyword>
<evidence type="ECO:0000256" key="4">
    <source>
        <dbReference type="ARBA" id="ARBA00022825"/>
    </source>
</evidence>
<accession>Q98PR4</accession>
<dbReference type="KEGG" id="mpu:MYPU_6550"/>
<dbReference type="eggNOG" id="COG1404">
    <property type="taxonomic scope" value="Bacteria"/>
</dbReference>
<dbReference type="InterPro" id="IPR050131">
    <property type="entry name" value="Peptidase_S8_subtilisin-like"/>
</dbReference>
<evidence type="ECO:0000256" key="3">
    <source>
        <dbReference type="ARBA" id="ARBA00022801"/>
    </source>
</evidence>
<dbReference type="CDD" id="cd07488">
    <property type="entry name" value="Peptidases_S8_2"/>
    <property type="match status" value="1"/>
</dbReference>
<evidence type="ECO:0000313" key="7">
    <source>
        <dbReference type="EMBL" id="CAC13828.1"/>
    </source>
</evidence>
<evidence type="ECO:0000259" key="6">
    <source>
        <dbReference type="Pfam" id="PF00082"/>
    </source>
</evidence>
<dbReference type="PROSITE" id="PS51892">
    <property type="entry name" value="SUBTILASE"/>
    <property type="match status" value="1"/>
</dbReference>
<dbReference type="STRING" id="272635.gene:17577262"/>
<dbReference type="HOGENOM" id="CLU_492441_0_0_14"/>
<dbReference type="SUPFAM" id="SSF52743">
    <property type="entry name" value="Subtilisin-like"/>
    <property type="match status" value="1"/>
</dbReference>
<dbReference type="AlphaFoldDB" id="Q98PR4"/>
<dbReference type="GO" id="GO:0005615">
    <property type="term" value="C:extracellular space"/>
    <property type="evidence" value="ECO:0007669"/>
    <property type="project" value="TreeGrafter"/>
</dbReference>
<dbReference type="GO" id="GO:0004252">
    <property type="term" value="F:serine-type endopeptidase activity"/>
    <property type="evidence" value="ECO:0007669"/>
    <property type="project" value="UniProtKB-UniRule"/>
</dbReference>
<dbReference type="InterPro" id="IPR015500">
    <property type="entry name" value="Peptidase_S8_subtilisin-rel"/>
</dbReference>
<feature type="active site" description="Charge relay system" evidence="5">
    <location>
        <position position="214"/>
    </location>
</feature>
<proteinExistence type="inferred from homology"/>
<dbReference type="Gene3D" id="3.40.50.200">
    <property type="entry name" value="Peptidase S8/S53 domain"/>
    <property type="match status" value="1"/>
</dbReference>
<organism evidence="8">
    <name type="scientific">Mycoplasmopsis pulmonis (strain UAB CTIP)</name>
    <name type="common">Mycoplasma pulmonis</name>
    <dbReference type="NCBI Taxonomy" id="272635"/>
    <lineage>
        <taxon>Bacteria</taxon>
        <taxon>Bacillati</taxon>
        <taxon>Mycoplasmatota</taxon>
        <taxon>Mycoplasmoidales</taxon>
        <taxon>Metamycoplasmataceae</taxon>
        <taxon>Mycoplasmopsis</taxon>
    </lineage>
</organism>
<evidence type="ECO:0000256" key="2">
    <source>
        <dbReference type="ARBA" id="ARBA00022670"/>
    </source>
</evidence>
<dbReference type="InterPro" id="IPR036852">
    <property type="entry name" value="Peptidase_S8/S53_dom_sf"/>
</dbReference>
<dbReference type="PRINTS" id="PR00723">
    <property type="entry name" value="SUBTILISIN"/>
</dbReference>
<dbReference type="PIR" id="G90593">
    <property type="entry name" value="G90593"/>
</dbReference>
<keyword evidence="8" id="KW-1185">Reference proteome</keyword>
<protein>
    <submittedName>
        <fullName evidence="7">SUBTILISIN: SERINE PROTEASE</fullName>
        <ecNumber evidence="7">3.4.21.62</ecNumber>
    </submittedName>
</protein>
<keyword evidence="3 5" id="KW-0378">Hydrolase</keyword>
<name>Q98PR4_MYCPU</name>
<feature type="active site" description="Charge relay system" evidence="5">
    <location>
        <position position="360"/>
    </location>
</feature>
<dbReference type="BioCyc" id="MPUL272635:G1GT6-663-MONOMER"/>